<evidence type="ECO:0000313" key="3">
    <source>
        <dbReference type="Proteomes" id="UP000887116"/>
    </source>
</evidence>
<gene>
    <name evidence="2" type="ORF">TNCT_109331</name>
</gene>
<comment type="caution">
    <text evidence="2">The sequence shown here is derived from an EMBL/GenBank/DDBJ whole genome shotgun (WGS) entry which is preliminary data.</text>
</comment>
<sequence length="82" mass="9304">MHLLVWLHTKIRLLQVDSIISAEIPDKEEDPILKRFPRQMLQETQTGDDGYPLYRRRKPGDGGHVAPGRAPESGVLEDVDNS</sequence>
<reference evidence="2" key="1">
    <citation type="submission" date="2020-07" db="EMBL/GenBank/DDBJ databases">
        <title>Multicomponent nature underlies the extraordinary mechanical properties of spider dragline silk.</title>
        <authorList>
            <person name="Kono N."/>
            <person name="Nakamura H."/>
            <person name="Mori M."/>
            <person name="Yoshida Y."/>
            <person name="Ohtoshi R."/>
            <person name="Malay A.D."/>
            <person name="Moran D.A.P."/>
            <person name="Tomita M."/>
            <person name="Numata K."/>
            <person name="Arakawa K."/>
        </authorList>
    </citation>
    <scope>NUCLEOTIDE SEQUENCE</scope>
</reference>
<accession>A0A8X6K008</accession>
<proteinExistence type="predicted"/>
<feature type="region of interest" description="Disordered" evidence="1">
    <location>
        <begin position="38"/>
        <end position="82"/>
    </location>
</feature>
<organism evidence="2 3">
    <name type="scientific">Trichonephila clavata</name>
    <name type="common">Joro spider</name>
    <name type="synonym">Nephila clavata</name>
    <dbReference type="NCBI Taxonomy" id="2740835"/>
    <lineage>
        <taxon>Eukaryota</taxon>
        <taxon>Metazoa</taxon>
        <taxon>Ecdysozoa</taxon>
        <taxon>Arthropoda</taxon>
        <taxon>Chelicerata</taxon>
        <taxon>Arachnida</taxon>
        <taxon>Araneae</taxon>
        <taxon>Araneomorphae</taxon>
        <taxon>Entelegynae</taxon>
        <taxon>Araneoidea</taxon>
        <taxon>Nephilidae</taxon>
        <taxon>Trichonephila</taxon>
    </lineage>
</organism>
<protein>
    <submittedName>
        <fullName evidence="2">Uncharacterized protein</fullName>
    </submittedName>
</protein>
<evidence type="ECO:0000313" key="2">
    <source>
        <dbReference type="EMBL" id="GFR24591.1"/>
    </source>
</evidence>
<keyword evidence="3" id="KW-1185">Reference proteome</keyword>
<evidence type="ECO:0000256" key="1">
    <source>
        <dbReference type="SAM" id="MobiDB-lite"/>
    </source>
</evidence>
<dbReference type="Proteomes" id="UP000887116">
    <property type="component" value="Unassembled WGS sequence"/>
</dbReference>
<dbReference type="EMBL" id="BMAO01038386">
    <property type="protein sequence ID" value="GFR24591.1"/>
    <property type="molecule type" value="Genomic_DNA"/>
</dbReference>
<name>A0A8X6K008_TRICU</name>
<dbReference type="AlphaFoldDB" id="A0A8X6K008"/>